<reference evidence="1" key="1">
    <citation type="submission" date="2022-05" db="EMBL/GenBank/DDBJ databases">
        <title>Chromosome-level genome of Chaenocephalus aceratus.</title>
        <authorList>
            <person name="Park H."/>
        </authorList>
    </citation>
    <scope>NUCLEOTIDE SEQUENCE</scope>
    <source>
        <strain evidence="1">KU_202001</strain>
    </source>
</reference>
<feature type="non-terminal residue" evidence="1">
    <location>
        <position position="1"/>
    </location>
</feature>
<gene>
    <name evidence="1" type="ORF">KUCAC02_010319</name>
</gene>
<feature type="non-terminal residue" evidence="1">
    <location>
        <position position="120"/>
    </location>
</feature>
<name>A0ACB9VYV4_CHAAC</name>
<protein>
    <submittedName>
        <fullName evidence="1">Uncharacterized protein</fullName>
    </submittedName>
</protein>
<evidence type="ECO:0000313" key="1">
    <source>
        <dbReference type="EMBL" id="KAI4805720.1"/>
    </source>
</evidence>
<dbReference type="Proteomes" id="UP001057452">
    <property type="component" value="Chromosome 21"/>
</dbReference>
<dbReference type="EMBL" id="CM043805">
    <property type="protein sequence ID" value="KAI4805720.1"/>
    <property type="molecule type" value="Genomic_DNA"/>
</dbReference>
<accession>A0ACB9VYV4</accession>
<comment type="caution">
    <text evidence="1">The sequence shown here is derived from an EMBL/GenBank/DDBJ whole genome shotgun (WGS) entry which is preliminary data.</text>
</comment>
<sequence length="120" mass="13125">TDGPSDLIQEPEIQCPFPSAFMCNTGPPSSLICSPSPACRPVPHSPHNAAQGEERGKESHKLQSNTPMDSLLVSGGIVEPLKQTEFVCQQRFPEEPRGKEHRGPPALHLYHSHPHSPFSK</sequence>
<organism evidence="1 2">
    <name type="scientific">Chaenocephalus aceratus</name>
    <name type="common">Blackfin icefish</name>
    <name type="synonym">Chaenichthys aceratus</name>
    <dbReference type="NCBI Taxonomy" id="36190"/>
    <lineage>
        <taxon>Eukaryota</taxon>
        <taxon>Metazoa</taxon>
        <taxon>Chordata</taxon>
        <taxon>Craniata</taxon>
        <taxon>Vertebrata</taxon>
        <taxon>Euteleostomi</taxon>
        <taxon>Actinopterygii</taxon>
        <taxon>Neopterygii</taxon>
        <taxon>Teleostei</taxon>
        <taxon>Neoteleostei</taxon>
        <taxon>Acanthomorphata</taxon>
        <taxon>Eupercaria</taxon>
        <taxon>Perciformes</taxon>
        <taxon>Notothenioidei</taxon>
        <taxon>Channichthyidae</taxon>
        <taxon>Chaenocephalus</taxon>
    </lineage>
</organism>
<keyword evidence="2" id="KW-1185">Reference proteome</keyword>
<proteinExistence type="predicted"/>
<evidence type="ECO:0000313" key="2">
    <source>
        <dbReference type="Proteomes" id="UP001057452"/>
    </source>
</evidence>